<protein>
    <submittedName>
        <fullName evidence="3">Uncharacterized protein</fullName>
    </submittedName>
</protein>
<organism evidence="3 4">
    <name type="scientific">Mycena indigotica</name>
    <dbReference type="NCBI Taxonomy" id="2126181"/>
    <lineage>
        <taxon>Eukaryota</taxon>
        <taxon>Fungi</taxon>
        <taxon>Dikarya</taxon>
        <taxon>Basidiomycota</taxon>
        <taxon>Agaricomycotina</taxon>
        <taxon>Agaricomycetes</taxon>
        <taxon>Agaricomycetidae</taxon>
        <taxon>Agaricales</taxon>
        <taxon>Marasmiineae</taxon>
        <taxon>Mycenaceae</taxon>
        <taxon>Mycena</taxon>
    </lineage>
</organism>
<keyword evidence="4" id="KW-1185">Reference proteome</keyword>
<comment type="caution">
    <text evidence="3">The sequence shown here is derived from an EMBL/GenBank/DDBJ whole genome shotgun (WGS) entry which is preliminary data.</text>
</comment>
<feature type="region of interest" description="Disordered" evidence="1">
    <location>
        <begin position="110"/>
        <end position="135"/>
    </location>
</feature>
<evidence type="ECO:0000256" key="1">
    <source>
        <dbReference type="SAM" id="MobiDB-lite"/>
    </source>
</evidence>
<feature type="signal peptide" evidence="2">
    <location>
        <begin position="1"/>
        <end position="21"/>
    </location>
</feature>
<evidence type="ECO:0000313" key="3">
    <source>
        <dbReference type="EMBL" id="KAF7288596.1"/>
    </source>
</evidence>
<proteinExistence type="predicted"/>
<keyword evidence="2" id="KW-0732">Signal</keyword>
<evidence type="ECO:0000313" key="4">
    <source>
        <dbReference type="Proteomes" id="UP000636479"/>
    </source>
</evidence>
<dbReference type="Proteomes" id="UP000636479">
    <property type="component" value="Unassembled WGS sequence"/>
</dbReference>
<accession>A0A8H6RY95</accession>
<dbReference type="RefSeq" id="XP_037212915.1">
    <property type="nucleotide sequence ID" value="XM_037370644.1"/>
</dbReference>
<name>A0A8H6RY95_9AGAR</name>
<dbReference type="EMBL" id="JACAZF010000020">
    <property type="protein sequence ID" value="KAF7288596.1"/>
    <property type="molecule type" value="Genomic_DNA"/>
</dbReference>
<dbReference type="GeneID" id="59353160"/>
<feature type="compositionally biased region" description="Polar residues" evidence="1">
    <location>
        <begin position="111"/>
        <end position="121"/>
    </location>
</feature>
<reference evidence="3" key="1">
    <citation type="submission" date="2020-05" db="EMBL/GenBank/DDBJ databases">
        <title>Mycena genomes resolve the evolution of fungal bioluminescence.</title>
        <authorList>
            <person name="Tsai I.J."/>
        </authorList>
    </citation>
    <scope>NUCLEOTIDE SEQUENCE</scope>
    <source>
        <strain evidence="3">171206Taipei</strain>
    </source>
</reference>
<sequence>MLFRSLAFVAATTLLLQPGVAQRSTQCGSLCTQQIIVAQQSYEICNDGLLHQLAACNECQAIVDAGQTVDATNSNTQKLIDSLISTCNKQNTTLTLTTFKVDGLFKGLPSPSGNPVSNTATGPAPARTNPNAKPNAAARTGAGLMAAGACAGVLLWSLV</sequence>
<evidence type="ECO:0000256" key="2">
    <source>
        <dbReference type="SAM" id="SignalP"/>
    </source>
</evidence>
<dbReference type="AlphaFoldDB" id="A0A8H6RY95"/>
<dbReference type="OrthoDB" id="3045830at2759"/>
<feature type="chain" id="PRO_5034138442" evidence="2">
    <location>
        <begin position="22"/>
        <end position="159"/>
    </location>
</feature>
<gene>
    <name evidence="3" type="ORF">MIND_01426200</name>
</gene>